<feature type="domain" description="Thioredoxin" evidence="1">
    <location>
        <begin position="73"/>
        <end position="220"/>
    </location>
</feature>
<dbReference type="SUPFAM" id="SSF52833">
    <property type="entry name" value="Thioredoxin-like"/>
    <property type="match status" value="1"/>
</dbReference>
<dbReference type="AlphaFoldDB" id="A0A382J181"/>
<gene>
    <name evidence="2" type="ORF">METZ01_LOCUS258179</name>
</gene>
<dbReference type="PANTHER" id="PTHR45663">
    <property type="entry name" value="GEO12009P1"/>
    <property type="match status" value="1"/>
</dbReference>
<evidence type="ECO:0000259" key="1">
    <source>
        <dbReference type="PROSITE" id="PS51352"/>
    </source>
</evidence>
<dbReference type="InterPro" id="IPR013766">
    <property type="entry name" value="Thioredoxin_domain"/>
</dbReference>
<organism evidence="2">
    <name type="scientific">marine metagenome</name>
    <dbReference type="NCBI Taxonomy" id="408172"/>
    <lineage>
        <taxon>unclassified sequences</taxon>
        <taxon>metagenomes</taxon>
        <taxon>ecological metagenomes</taxon>
    </lineage>
</organism>
<dbReference type="PANTHER" id="PTHR45663:SF11">
    <property type="entry name" value="GEO12009P1"/>
    <property type="match status" value="1"/>
</dbReference>
<feature type="non-terminal residue" evidence="2">
    <location>
        <position position="220"/>
    </location>
</feature>
<dbReference type="GO" id="GO:0015035">
    <property type="term" value="F:protein-disulfide reductase activity"/>
    <property type="evidence" value="ECO:0007669"/>
    <property type="project" value="TreeGrafter"/>
</dbReference>
<sequence length="220" mass="25676">MFYKKFILLILLIFLFVCCDNQNLNQNEEITVNRNNKSAEEILTSKSESQKEIPIDEKKLIRKFENDFSEWELPNGQKIYKDLRYNLEGDFKTFGELRTTQYRTRGIITDFNEVQKIVNSGKPTILEGWSETCIYCKMSEVVLNDLKTEYKEKVNFVTIDVANRYLEDVTQTVKFYNIIATPTYIILDKNGKEVYRSVGYSANKDILSDVEISGFLNSDS</sequence>
<dbReference type="EMBL" id="UINC01070854">
    <property type="protein sequence ID" value="SVC05325.1"/>
    <property type="molecule type" value="Genomic_DNA"/>
</dbReference>
<dbReference type="GO" id="GO:0005737">
    <property type="term" value="C:cytoplasm"/>
    <property type="evidence" value="ECO:0007669"/>
    <property type="project" value="TreeGrafter"/>
</dbReference>
<accession>A0A382J181</accession>
<evidence type="ECO:0000313" key="2">
    <source>
        <dbReference type="EMBL" id="SVC05325.1"/>
    </source>
</evidence>
<dbReference type="Pfam" id="PF00085">
    <property type="entry name" value="Thioredoxin"/>
    <property type="match status" value="1"/>
</dbReference>
<name>A0A382J181_9ZZZZ</name>
<dbReference type="InterPro" id="IPR036249">
    <property type="entry name" value="Thioredoxin-like_sf"/>
</dbReference>
<reference evidence="2" key="1">
    <citation type="submission" date="2018-05" db="EMBL/GenBank/DDBJ databases">
        <authorList>
            <person name="Lanie J.A."/>
            <person name="Ng W.-L."/>
            <person name="Kazmierczak K.M."/>
            <person name="Andrzejewski T.M."/>
            <person name="Davidsen T.M."/>
            <person name="Wayne K.J."/>
            <person name="Tettelin H."/>
            <person name="Glass J.I."/>
            <person name="Rusch D."/>
            <person name="Podicherti R."/>
            <person name="Tsui H.-C.T."/>
            <person name="Winkler M.E."/>
        </authorList>
    </citation>
    <scope>NUCLEOTIDE SEQUENCE</scope>
</reference>
<proteinExistence type="predicted"/>
<protein>
    <recommendedName>
        <fullName evidence="1">Thioredoxin domain-containing protein</fullName>
    </recommendedName>
</protein>
<dbReference type="Gene3D" id="3.40.30.10">
    <property type="entry name" value="Glutaredoxin"/>
    <property type="match status" value="1"/>
</dbReference>
<dbReference type="CDD" id="cd02947">
    <property type="entry name" value="TRX_family"/>
    <property type="match status" value="1"/>
</dbReference>
<dbReference type="PROSITE" id="PS51352">
    <property type="entry name" value="THIOREDOXIN_2"/>
    <property type="match status" value="1"/>
</dbReference>